<name>A0ABT1FZX1_9CORY</name>
<dbReference type="Proteomes" id="UP001204000">
    <property type="component" value="Unassembled WGS sequence"/>
</dbReference>
<dbReference type="InterPro" id="IPR006047">
    <property type="entry name" value="GH13_cat_dom"/>
</dbReference>
<dbReference type="GO" id="GO:0003844">
    <property type="term" value="F:1,4-alpha-glucan branching enzyme activity"/>
    <property type="evidence" value="ECO:0007669"/>
    <property type="project" value="UniProtKB-EC"/>
</dbReference>
<comment type="function">
    <text evidence="9">Catalyzes the formation of the alpha-1,6-glucosidic linkages in glycogen by scission of a 1,4-alpha-linked oligosaccharide from growing alpha-1,4-glucan chains and the subsequent attachment of the oligosaccharide to the alpha-1,6 position.</text>
</comment>
<dbReference type="PIRSF" id="PIRSF000463">
    <property type="entry name" value="GlgB"/>
    <property type="match status" value="1"/>
</dbReference>
<evidence type="ECO:0000256" key="6">
    <source>
        <dbReference type="ARBA" id="ARBA00022679"/>
    </source>
</evidence>
<dbReference type="InterPro" id="IPR006048">
    <property type="entry name" value="A-amylase/branching_C"/>
</dbReference>
<dbReference type="InterPro" id="IPR006407">
    <property type="entry name" value="GlgB"/>
</dbReference>
<dbReference type="Gene3D" id="3.20.20.80">
    <property type="entry name" value="Glycosidases"/>
    <property type="match status" value="1"/>
</dbReference>
<keyword evidence="8 9" id="KW-0119">Carbohydrate metabolism</keyword>
<dbReference type="InterPro" id="IPR017853">
    <property type="entry name" value="GH"/>
</dbReference>
<keyword evidence="5 9" id="KW-0328">Glycosyltransferase</keyword>
<evidence type="ECO:0000256" key="4">
    <source>
        <dbReference type="ARBA" id="ARBA00022600"/>
    </source>
</evidence>
<dbReference type="NCBIfam" id="TIGR01515">
    <property type="entry name" value="branching_enzym"/>
    <property type="match status" value="1"/>
</dbReference>
<evidence type="ECO:0000256" key="8">
    <source>
        <dbReference type="ARBA" id="ARBA00023277"/>
    </source>
</evidence>
<dbReference type="InterPro" id="IPR013780">
    <property type="entry name" value="Glyco_hydro_b"/>
</dbReference>
<reference evidence="11" key="1">
    <citation type="submission" date="2022-05" db="EMBL/GenBank/DDBJ databases">
        <title>Corynebacterium sp. TA-R-1 sp. nov., isolated from human feces.</title>
        <authorList>
            <person name="Shamsuzzaman M."/>
            <person name="Dahal R.H."/>
        </authorList>
    </citation>
    <scope>NUCLEOTIDE SEQUENCE</scope>
    <source>
        <strain evidence="11">TA-R-1</strain>
    </source>
</reference>
<feature type="domain" description="Glycosyl hydrolase family 13 catalytic" evidence="10">
    <location>
        <begin position="266"/>
        <end position="616"/>
    </location>
</feature>
<keyword evidence="7 9" id="KW-0320">Glycogen biosynthesis</keyword>
<dbReference type="InterPro" id="IPR054169">
    <property type="entry name" value="GlgB_N"/>
</dbReference>
<dbReference type="PANTHER" id="PTHR43651:SF3">
    <property type="entry name" value="1,4-ALPHA-GLUCAN-BRANCHING ENZYME"/>
    <property type="match status" value="1"/>
</dbReference>
<dbReference type="InterPro" id="IPR004193">
    <property type="entry name" value="Glyco_hydro_13_N"/>
</dbReference>
<sequence>MTSPAPHEIDPTLLIPEQDRQRLTECKHHAPHDFYGWHAAASGSVVRTRLLGAEAVTLVLEDIEVPMQPIGDDIWVAGLDSERAPDYRLKVTYPGAEPQVVADPYHFLPTLSSFDLHLISEGRHERLWDVLGANERTYTTAMGEVSGTAFAVWAPNAQGVAVVGDFCEWNANQYPMRSLGSTGVWEIFIPGIGAGTAYKFAVQTSDGVRVDKADPLAKQTMAPPETVSVVASSTEYQWNDGDWMRNRVGVDATNAPMSIYECHIGSWKQGANFTTMREELVPYLVENGFTHVEFLPVAEHPFGGSWGYQVTGYYAPTARWGTPDEFRALVDACHEHGIGVIVDWVPAHFPKDAWALARFDGTALYEHPDWRRGEQKDWGTYVFNFGRAEVRNFLVANALYWFEEFHLDGLRVDAVASMLYLDYSREPGEWLPNQYGGREHWEAVQFLQEMNATVQRAHPGVLTIAEESTAWPGVTAQTEADGLGFNLKWNMGWMNDTLEYFSLDPIYRSFHHNEITFSLVYAFSERFVLPFSHDEVVHGKGSLWERMPGDDWNKAAGLRTLYGYMFSHPGKQLMFMGCEWGQTTEWDEAHSINWDNVGDSWGHEYHRGIQRLVRDLNFVYRDNSALFSQDNSPMGFQWLKGDDGENNLLAYTRWGADGQPLVAVVNLSGNTQQSYRLGFPQGGEWQLLINTDQAIYGGAGNEIPERIHTEETGWDGFEQSAALTIPALSVQWYTPVR</sequence>
<dbReference type="SUPFAM" id="SSF51445">
    <property type="entry name" value="(Trans)glycosidases"/>
    <property type="match status" value="1"/>
</dbReference>
<proteinExistence type="inferred from homology"/>
<dbReference type="SUPFAM" id="SSF81296">
    <property type="entry name" value="E set domains"/>
    <property type="match status" value="2"/>
</dbReference>
<gene>
    <name evidence="9 11" type="primary">glgB</name>
    <name evidence="11" type="ORF">M5J20_03740</name>
</gene>
<dbReference type="Pfam" id="PF02806">
    <property type="entry name" value="Alpha-amylase_C"/>
    <property type="match status" value="1"/>
</dbReference>
<dbReference type="InterPro" id="IPR013783">
    <property type="entry name" value="Ig-like_fold"/>
</dbReference>
<evidence type="ECO:0000256" key="2">
    <source>
        <dbReference type="ARBA" id="ARBA00004964"/>
    </source>
</evidence>
<accession>A0ABT1FZX1</accession>
<comment type="similarity">
    <text evidence="3 9">Belongs to the glycosyl hydrolase 13 family. GlgB subfamily.</text>
</comment>
<evidence type="ECO:0000256" key="3">
    <source>
        <dbReference type="ARBA" id="ARBA00009000"/>
    </source>
</evidence>
<evidence type="ECO:0000313" key="12">
    <source>
        <dbReference type="Proteomes" id="UP001204000"/>
    </source>
</evidence>
<dbReference type="InterPro" id="IPR014756">
    <property type="entry name" value="Ig_E-set"/>
</dbReference>
<dbReference type="EC" id="2.4.1.18" evidence="9"/>
<evidence type="ECO:0000256" key="1">
    <source>
        <dbReference type="ARBA" id="ARBA00000826"/>
    </source>
</evidence>
<dbReference type="EMBL" id="JAMFTQ010000003">
    <property type="protein sequence ID" value="MCP1387301.1"/>
    <property type="molecule type" value="Genomic_DNA"/>
</dbReference>
<dbReference type="HAMAP" id="MF_00685">
    <property type="entry name" value="GlgB"/>
    <property type="match status" value="1"/>
</dbReference>
<dbReference type="SUPFAM" id="SSF51011">
    <property type="entry name" value="Glycosyl hydrolase domain"/>
    <property type="match status" value="1"/>
</dbReference>
<evidence type="ECO:0000256" key="9">
    <source>
        <dbReference type="HAMAP-Rule" id="MF_00685"/>
    </source>
</evidence>
<comment type="subunit">
    <text evidence="9">Monomer.</text>
</comment>
<evidence type="ECO:0000256" key="5">
    <source>
        <dbReference type="ARBA" id="ARBA00022676"/>
    </source>
</evidence>
<dbReference type="PANTHER" id="PTHR43651">
    <property type="entry name" value="1,4-ALPHA-GLUCAN-BRANCHING ENZYME"/>
    <property type="match status" value="1"/>
</dbReference>
<dbReference type="NCBIfam" id="NF008967">
    <property type="entry name" value="PRK12313.1"/>
    <property type="match status" value="1"/>
</dbReference>
<dbReference type="InterPro" id="IPR044143">
    <property type="entry name" value="GlgB_N_E_set_prok"/>
</dbReference>
<feature type="active site" description="Proton donor" evidence="9">
    <location>
        <position position="466"/>
    </location>
</feature>
<feature type="active site" description="Nucleophile" evidence="9">
    <location>
        <position position="413"/>
    </location>
</feature>
<dbReference type="Gene3D" id="2.60.40.10">
    <property type="entry name" value="Immunoglobulins"/>
    <property type="match status" value="2"/>
</dbReference>
<organism evidence="11 12">
    <name type="scientific">Corynebacterium stercoris</name>
    <dbReference type="NCBI Taxonomy" id="2943490"/>
    <lineage>
        <taxon>Bacteria</taxon>
        <taxon>Bacillati</taxon>
        <taxon>Actinomycetota</taxon>
        <taxon>Actinomycetes</taxon>
        <taxon>Mycobacteriales</taxon>
        <taxon>Corynebacteriaceae</taxon>
        <taxon>Corynebacterium</taxon>
    </lineage>
</organism>
<dbReference type="SMART" id="SM00642">
    <property type="entry name" value="Aamy"/>
    <property type="match status" value="1"/>
</dbReference>
<dbReference type="RefSeq" id="WP_253576468.1">
    <property type="nucleotide sequence ID" value="NZ_JAMFTQ010000003.1"/>
</dbReference>
<protein>
    <recommendedName>
        <fullName evidence="9">1,4-alpha-glucan branching enzyme GlgB</fullName>
        <ecNumber evidence="9">2.4.1.18</ecNumber>
    </recommendedName>
    <alternativeName>
        <fullName evidence="9">1,4-alpha-D-glucan:1,4-alpha-D-glucan 6-glucosyl-transferase</fullName>
    </alternativeName>
    <alternativeName>
        <fullName evidence="9">Alpha-(1-&gt;4)-glucan branching enzyme</fullName>
    </alternativeName>
    <alternativeName>
        <fullName evidence="9">Glycogen branching enzyme</fullName>
        <shortName evidence="9">BE</shortName>
    </alternativeName>
</protein>
<dbReference type="InterPro" id="IPR037439">
    <property type="entry name" value="Branching_enzy"/>
</dbReference>
<comment type="catalytic activity">
    <reaction evidence="1 9">
        <text>Transfers a segment of a (1-&gt;4)-alpha-D-glucan chain to a primary hydroxy group in a similar glucan chain.</text>
        <dbReference type="EC" id="2.4.1.18"/>
    </reaction>
</comment>
<dbReference type="NCBIfam" id="NF003811">
    <property type="entry name" value="PRK05402.1"/>
    <property type="match status" value="1"/>
</dbReference>
<dbReference type="Gene3D" id="2.60.40.1180">
    <property type="entry name" value="Golgi alpha-mannosidase II"/>
    <property type="match status" value="1"/>
</dbReference>
<evidence type="ECO:0000256" key="7">
    <source>
        <dbReference type="ARBA" id="ARBA00023056"/>
    </source>
</evidence>
<comment type="caution">
    <text evidence="11">The sequence shown here is derived from an EMBL/GenBank/DDBJ whole genome shotgun (WGS) entry which is preliminary data.</text>
</comment>
<dbReference type="CDD" id="cd11322">
    <property type="entry name" value="AmyAc_Glg_BE"/>
    <property type="match status" value="1"/>
</dbReference>
<keyword evidence="4 9" id="KW-0321">Glycogen metabolism</keyword>
<dbReference type="Pfam" id="PF22019">
    <property type="entry name" value="GlgB_N"/>
    <property type="match status" value="1"/>
</dbReference>
<evidence type="ECO:0000259" key="10">
    <source>
        <dbReference type="SMART" id="SM00642"/>
    </source>
</evidence>
<dbReference type="Pfam" id="PF02922">
    <property type="entry name" value="CBM_48"/>
    <property type="match status" value="1"/>
</dbReference>
<keyword evidence="12" id="KW-1185">Reference proteome</keyword>
<comment type="pathway">
    <text evidence="2 9">Glycan biosynthesis; glycogen biosynthesis.</text>
</comment>
<evidence type="ECO:0000313" key="11">
    <source>
        <dbReference type="EMBL" id="MCP1387301.1"/>
    </source>
</evidence>
<dbReference type="CDD" id="cd02855">
    <property type="entry name" value="E_set_GBE_prok_N"/>
    <property type="match status" value="1"/>
</dbReference>
<dbReference type="Pfam" id="PF00128">
    <property type="entry name" value="Alpha-amylase"/>
    <property type="match status" value="1"/>
</dbReference>
<keyword evidence="6 9" id="KW-0808">Transferase</keyword>